<gene>
    <name evidence="1" type="ORF">SAV14893_086970</name>
    <name evidence="2" type="ORF">SAV31267_090410</name>
</gene>
<dbReference type="AlphaFoldDB" id="A0A4D4N6S1"/>
<organism evidence="2 3">
    <name type="scientific">Streptomyces avermitilis</name>
    <dbReference type="NCBI Taxonomy" id="33903"/>
    <lineage>
        <taxon>Bacteria</taxon>
        <taxon>Bacillati</taxon>
        <taxon>Actinomycetota</taxon>
        <taxon>Actinomycetes</taxon>
        <taxon>Kitasatosporales</taxon>
        <taxon>Streptomycetaceae</taxon>
        <taxon>Streptomyces</taxon>
    </lineage>
</organism>
<name>A0A4D4N6S1_STRAX</name>
<evidence type="ECO:0000313" key="3">
    <source>
        <dbReference type="Proteomes" id="UP000299211"/>
    </source>
</evidence>
<proteinExistence type="predicted"/>
<reference evidence="1 4" key="2">
    <citation type="submission" date="2019-04" db="EMBL/GenBank/DDBJ databases">
        <title>Draft genome sequences of Streptomyces avermitilis NBRC 14893.</title>
        <authorList>
            <person name="Komaki H."/>
            <person name="Tamura T."/>
            <person name="Hosoyama A."/>
        </authorList>
    </citation>
    <scope>NUCLEOTIDE SEQUENCE [LARGE SCALE GENOMIC DNA]</scope>
    <source>
        <strain evidence="1 4">NBRC 14893</strain>
    </source>
</reference>
<protein>
    <submittedName>
        <fullName evidence="2">Uncharacterized protein</fullName>
    </submittedName>
</protein>
<dbReference type="EMBL" id="BJHX01000002">
    <property type="protein sequence ID" value="GDY69304.1"/>
    <property type="molecule type" value="Genomic_DNA"/>
</dbReference>
<reference evidence="2 3" key="1">
    <citation type="submission" date="2019-04" db="EMBL/GenBank/DDBJ databases">
        <title>Draft genome sequences of Streptomyces avermitilis ATCC 31267.</title>
        <authorList>
            <person name="Komaki H."/>
            <person name="Tamura T."/>
            <person name="Hosoyama A."/>
        </authorList>
    </citation>
    <scope>NUCLEOTIDE SEQUENCE [LARGE SCALE GENOMIC DNA]</scope>
    <source>
        <strain evidence="2 3">ATCC 31267</strain>
    </source>
</reference>
<comment type="caution">
    <text evidence="2">The sequence shown here is derived from an EMBL/GenBank/DDBJ whole genome shotgun (WGS) entry which is preliminary data.</text>
</comment>
<dbReference type="Proteomes" id="UP000302139">
    <property type="component" value="Unassembled WGS sequence"/>
</dbReference>
<dbReference type="Proteomes" id="UP000299211">
    <property type="component" value="Unassembled WGS sequence"/>
</dbReference>
<accession>A0A4D4N6S1</accession>
<evidence type="ECO:0000313" key="1">
    <source>
        <dbReference type="EMBL" id="GDY69304.1"/>
    </source>
</evidence>
<dbReference type="STRING" id="33903.AQJ43_28540"/>
<evidence type="ECO:0000313" key="4">
    <source>
        <dbReference type="Proteomes" id="UP000302139"/>
    </source>
</evidence>
<dbReference type="Gene3D" id="3.20.20.140">
    <property type="entry name" value="Metal-dependent hydrolases"/>
    <property type="match status" value="1"/>
</dbReference>
<evidence type="ECO:0000313" key="2">
    <source>
        <dbReference type="EMBL" id="GDY79556.1"/>
    </source>
</evidence>
<dbReference type="EMBL" id="BJHY01000002">
    <property type="protein sequence ID" value="GDY79556.1"/>
    <property type="molecule type" value="Genomic_DNA"/>
</dbReference>
<sequence length="129" mass="13354">MAGYCARYGASLPGALVQRAAERGMTTLAPTGRDTVAGTVRFLFLTAAAAAGSRPVLGVDVARRPSRPAGPVCRTAAYARTRRRARDGAAPADHFARTELARTERGRVDLAVPLVSAAHAEADGALPVS</sequence>